<feature type="domain" description="DUF6791" evidence="2">
    <location>
        <begin position="2"/>
        <end position="148"/>
    </location>
</feature>
<proteinExistence type="predicted"/>
<sequence>MARLREEGYEVDVRDGYLLVGHVPYVSSDGSVQYGTLVSELTLSGEVTMKPSTHVAMFVGGIPCDAERRPLRRILLSESPQQLAPGLKISCSFSSKPQAGYRDYYEKMTTYVAILSGYAQRLEPAATARTFPVIEESDPDSVFLYTDTASSRAGLGAINAKLEQDRVAIVGLGGTGSHILDLLAKTCVREIHLFDGDVFRQHNAFRAPGATPCEELLGGPNKAVHFAEVYSRMRRGIIAHGVRVDETNVEKLREMDFVFLAIDDGPSRRRIVESLREFEIAFLDVGLGVYEVDGVLAGLIRVTTGLPGGDHDAEDRRLPYAAGPDNDYNRNIQVVELNALNAALAVLKWKKLRAFYADQEHEQHSVYQIGGNLITNEDAS</sequence>
<evidence type="ECO:0000259" key="1">
    <source>
        <dbReference type="Pfam" id="PF00899"/>
    </source>
</evidence>
<dbReference type="SUPFAM" id="SSF69572">
    <property type="entry name" value="Activating enzymes of the ubiquitin-like proteins"/>
    <property type="match status" value="1"/>
</dbReference>
<dbReference type="Gene3D" id="3.40.50.720">
    <property type="entry name" value="NAD(P)-binding Rossmann-like Domain"/>
    <property type="match status" value="1"/>
</dbReference>
<dbReference type="InterPro" id="IPR035985">
    <property type="entry name" value="Ubiquitin-activating_enz"/>
</dbReference>
<dbReference type="Pfam" id="PF20590">
    <property type="entry name" value="DUF6791"/>
    <property type="match status" value="1"/>
</dbReference>
<dbReference type="Proteomes" id="UP001432011">
    <property type="component" value="Chromosome"/>
</dbReference>
<evidence type="ECO:0000259" key="2">
    <source>
        <dbReference type="Pfam" id="PF20590"/>
    </source>
</evidence>
<keyword evidence="3" id="KW-0548">Nucleotidyltransferase</keyword>
<evidence type="ECO:0000313" key="4">
    <source>
        <dbReference type="Proteomes" id="UP001432011"/>
    </source>
</evidence>
<dbReference type="EMBL" id="CP108085">
    <property type="protein sequence ID" value="WUP73585.1"/>
    <property type="molecule type" value="Genomic_DNA"/>
</dbReference>
<feature type="domain" description="THIF-type NAD/FAD binding fold" evidence="1">
    <location>
        <begin position="160"/>
        <end position="275"/>
    </location>
</feature>
<dbReference type="Pfam" id="PF00899">
    <property type="entry name" value="ThiF"/>
    <property type="match status" value="1"/>
</dbReference>
<dbReference type="NCBIfam" id="NF004805">
    <property type="entry name" value="PRK06153.1-4"/>
    <property type="match status" value="1"/>
</dbReference>
<organism evidence="3 4">
    <name type="scientific">Microbispora hainanensis</name>
    <dbReference type="NCBI Taxonomy" id="568844"/>
    <lineage>
        <taxon>Bacteria</taxon>
        <taxon>Bacillati</taxon>
        <taxon>Actinomycetota</taxon>
        <taxon>Actinomycetes</taxon>
        <taxon>Streptosporangiales</taxon>
        <taxon>Streptosporangiaceae</taxon>
        <taxon>Microbispora</taxon>
    </lineage>
</organism>
<gene>
    <name evidence="3" type="ORF">OG913_29950</name>
</gene>
<protein>
    <submittedName>
        <fullName evidence="3">ThiF family adenylyltransferase</fullName>
    </submittedName>
</protein>
<name>A0ABZ1SKR0_9ACTN</name>
<dbReference type="NCBIfam" id="NF004804">
    <property type="entry name" value="PRK06153.1-3"/>
    <property type="match status" value="1"/>
</dbReference>
<keyword evidence="3" id="KW-0808">Transferase</keyword>
<evidence type="ECO:0000313" key="3">
    <source>
        <dbReference type="EMBL" id="WUP73585.1"/>
    </source>
</evidence>
<dbReference type="InterPro" id="IPR046741">
    <property type="entry name" value="DUF6791"/>
</dbReference>
<dbReference type="GO" id="GO:0016779">
    <property type="term" value="F:nucleotidyltransferase activity"/>
    <property type="evidence" value="ECO:0007669"/>
    <property type="project" value="UniProtKB-KW"/>
</dbReference>
<keyword evidence="4" id="KW-1185">Reference proteome</keyword>
<dbReference type="InterPro" id="IPR000594">
    <property type="entry name" value="ThiF_NAD_FAD-bd"/>
</dbReference>
<reference evidence="3" key="1">
    <citation type="submission" date="2022-10" db="EMBL/GenBank/DDBJ databases">
        <title>The complete genomes of actinobacterial strains from the NBC collection.</title>
        <authorList>
            <person name="Joergensen T.S."/>
            <person name="Alvarez Arevalo M."/>
            <person name="Sterndorff E.B."/>
            <person name="Faurdal D."/>
            <person name="Vuksanovic O."/>
            <person name="Mourched A.-S."/>
            <person name="Charusanti P."/>
            <person name="Shaw S."/>
            <person name="Blin K."/>
            <person name="Weber T."/>
        </authorList>
    </citation>
    <scope>NUCLEOTIDE SEQUENCE</scope>
    <source>
        <strain evidence="3">NBC_00254</strain>
    </source>
</reference>
<accession>A0ABZ1SKR0</accession>
<dbReference type="RefSeq" id="WP_328708864.1">
    <property type="nucleotide sequence ID" value="NZ_CP108085.1"/>
</dbReference>
<dbReference type="CDD" id="cd01483">
    <property type="entry name" value="E1_enzyme_family"/>
    <property type="match status" value="1"/>
</dbReference>